<dbReference type="Pfam" id="PF09661">
    <property type="entry name" value="DUF2398"/>
    <property type="match status" value="1"/>
</dbReference>
<evidence type="ECO:0000313" key="2">
    <source>
        <dbReference type="Proteomes" id="UP001165136"/>
    </source>
</evidence>
<protein>
    <recommendedName>
        <fullName evidence="3">TIGR02678 family protein</fullName>
    </recommendedName>
</protein>
<gene>
    <name evidence="1" type="ORF">Atai01_78770</name>
</gene>
<dbReference type="InterPro" id="IPR013494">
    <property type="entry name" value="CHP02678"/>
</dbReference>
<dbReference type="Proteomes" id="UP001165136">
    <property type="component" value="Unassembled WGS sequence"/>
</dbReference>
<name>A0A9W6VGW5_9PSEU</name>
<organism evidence="1 2">
    <name type="scientific">Amycolatopsis taiwanensis</name>
    <dbReference type="NCBI Taxonomy" id="342230"/>
    <lineage>
        <taxon>Bacteria</taxon>
        <taxon>Bacillati</taxon>
        <taxon>Actinomycetota</taxon>
        <taxon>Actinomycetes</taxon>
        <taxon>Pseudonocardiales</taxon>
        <taxon>Pseudonocardiaceae</taxon>
        <taxon>Amycolatopsis</taxon>
    </lineage>
</organism>
<comment type="caution">
    <text evidence="1">The sequence shown here is derived from an EMBL/GenBank/DDBJ whole genome shotgun (WGS) entry which is preliminary data.</text>
</comment>
<dbReference type="AlphaFoldDB" id="A0A9W6VGW5"/>
<evidence type="ECO:0000313" key="1">
    <source>
        <dbReference type="EMBL" id="GLY71258.1"/>
    </source>
</evidence>
<reference evidence="1" key="1">
    <citation type="submission" date="2023-03" db="EMBL/GenBank/DDBJ databases">
        <title>Amycolatopsis taiwanensis NBRC 103393.</title>
        <authorList>
            <person name="Ichikawa N."/>
            <person name="Sato H."/>
            <person name="Tonouchi N."/>
        </authorList>
    </citation>
    <scope>NUCLEOTIDE SEQUENCE</scope>
    <source>
        <strain evidence="1">NBRC 103393</strain>
    </source>
</reference>
<keyword evidence="2" id="KW-1185">Reference proteome</keyword>
<sequence length="408" mass="45576">MSNLANQLVLAEREDVAKGIRILLATPLITEKLAPDAFDLVRKRHLPITKWFEYHCGWRLIVEPRLGYVRLAKISRDPDHTHPARRARSGRLPFDRRRYTLLCVIAAELLSGPVTTIGLLADRVRQATAADPWLDQFDTSSRTERMAYVDALRFLESCGAVDTIDGSTDSYVESREAKVLYRVDATLVVRLLSAPNGPSQLGLAPEAVGHQWPEAISRLVRETRYGEGESSASDVQRNLWLRHSVCRKLFDEPVLYRADLNDEQRAYVTSLTGRQVLQRAAEQAGFLLEERAEGYLLVDPDAMATDRKFPDDTSTASVAALLLLDVLNAVPLGLTIEQLHTEAAELLARFPRWAKTFRGDDGTGRLVSDALDVLTSFQLVTRTGGRVRTLPAATRYALAEVRTTEEKS</sequence>
<dbReference type="RefSeq" id="WP_027940602.1">
    <property type="nucleotide sequence ID" value="NZ_BSTI01000033.1"/>
</dbReference>
<proteinExistence type="predicted"/>
<dbReference type="EMBL" id="BSTI01000033">
    <property type="protein sequence ID" value="GLY71258.1"/>
    <property type="molecule type" value="Genomic_DNA"/>
</dbReference>
<accession>A0A9W6VGW5</accession>
<evidence type="ECO:0008006" key="3">
    <source>
        <dbReference type="Google" id="ProtNLM"/>
    </source>
</evidence>
<dbReference type="NCBIfam" id="TIGR02678">
    <property type="entry name" value="TIGR02678 family protein"/>
    <property type="match status" value="1"/>
</dbReference>